<dbReference type="KEGG" id="vab:WPS_19490"/>
<dbReference type="PROSITE" id="PS51257">
    <property type="entry name" value="PROKAR_LIPOPROTEIN"/>
    <property type="match status" value="1"/>
</dbReference>
<feature type="signal peptide" evidence="1">
    <location>
        <begin position="1"/>
        <end position="23"/>
    </location>
</feature>
<protein>
    <recommendedName>
        <fullName evidence="4">Right handed beta helix domain-containing protein</fullName>
    </recommendedName>
</protein>
<dbReference type="SUPFAM" id="SSF51126">
    <property type="entry name" value="Pectin lyase-like"/>
    <property type="match status" value="1"/>
</dbReference>
<evidence type="ECO:0000313" key="3">
    <source>
        <dbReference type="Proteomes" id="UP001317532"/>
    </source>
</evidence>
<organism evidence="2 3">
    <name type="scientific">Vulcanimicrobium alpinum</name>
    <dbReference type="NCBI Taxonomy" id="3016050"/>
    <lineage>
        <taxon>Bacteria</taxon>
        <taxon>Bacillati</taxon>
        <taxon>Vulcanimicrobiota</taxon>
        <taxon>Vulcanimicrobiia</taxon>
        <taxon>Vulcanimicrobiales</taxon>
        <taxon>Vulcanimicrobiaceae</taxon>
        <taxon>Vulcanimicrobium</taxon>
    </lineage>
</organism>
<dbReference type="Gene3D" id="2.160.20.10">
    <property type="entry name" value="Single-stranded right-handed beta-helix, Pectin lyase-like"/>
    <property type="match status" value="1"/>
</dbReference>
<gene>
    <name evidence="2" type="ORF">WPS_19490</name>
</gene>
<keyword evidence="3" id="KW-1185">Reference proteome</keyword>
<dbReference type="InterPro" id="IPR012334">
    <property type="entry name" value="Pectin_lyas_fold"/>
</dbReference>
<reference evidence="2 3" key="1">
    <citation type="journal article" date="2022" name="ISME Commun">
        <title>Vulcanimicrobium alpinus gen. nov. sp. nov., the first cultivated representative of the candidate phylum 'Eremiobacterota', is a metabolically versatile aerobic anoxygenic phototroph.</title>
        <authorList>
            <person name="Yabe S."/>
            <person name="Muto K."/>
            <person name="Abe K."/>
            <person name="Yokota A."/>
            <person name="Staudigel H."/>
            <person name="Tebo B.M."/>
        </authorList>
    </citation>
    <scope>NUCLEOTIDE SEQUENCE [LARGE SCALE GENOMIC DNA]</scope>
    <source>
        <strain evidence="2 3">WC8-2</strain>
    </source>
</reference>
<keyword evidence="1" id="KW-0732">Signal</keyword>
<evidence type="ECO:0008006" key="4">
    <source>
        <dbReference type="Google" id="ProtNLM"/>
    </source>
</evidence>
<evidence type="ECO:0000256" key="1">
    <source>
        <dbReference type="SAM" id="SignalP"/>
    </source>
</evidence>
<feature type="chain" id="PRO_5043032849" description="Right handed beta helix domain-containing protein" evidence="1">
    <location>
        <begin position="24"/>
        <end position="256"/>
    </location>
</feature>
<dbReference type="InterPro" id="IPR011050">
    <property type="entry name" value="Pectin_lyase_fold/virulence"/>
</dbReference>
<name>A0AAN2CA78_UNVUL</name>
<dbReference type="EMBL" id="AP025523">
    <property type="protein sequence ID" value="BDE06673.1"/>
    <property type="molecule type" value="Genomic_DNA"/>
</dbReference>
<dbReference type="AlphaFoldDB" id="A0AAN2CA78"/>
<evidence type="ECO:0000313" key="2">
    <source>
        <dbReference type="EMBL" id="BDE06673.1"/>
    </source>
</evidence>
<accession>A0AAN2CA78</accession>
<proteinExistence type="predicted"/>
<dbReference type="Proteomes" id="UP001317532">
    <property type="component" value="Chromosome"/>
</dbReference>
<sequence>MKRSVFSLVLVAGSSACSGGANVAPRATNASQAASGLRSPQSIVCTSVVTSTKGTQTAALVATAGATVTGSVDAHGCNIDVYVGSKAPGVTVTSATVTDADDYGIFNDSAANLTVANSAVQNTGNHSSGVYSPNGVQTGIAYYQTGGNAMLTGNTLRAYQKNGTAVVNGGSVAMTGNTVIGAGPVAYIAQNGIEVIGAAITAFSNNHVSDNYYTGPKYFATGYLLLGTGTSKEDVISNGNTSINNQHDYYINESAK</sequence>